<evidence type="ECO:0000259" key="1">
    <source>
        <dbReference type="Pfam" id="PF00156"/>
    </source>
</evidence>
<feature type="domain" description="Phosphoribosyltransferase" evidence="1">
    <location>
        <begin position="53"/>
        <end position="113"/>
    </location>
</feature>
<dbReference type="PANTHER" id="PTHR11608">
    <property type="entry name" value="BIFUNCTIONAL PROTEIN PYRR"/>
    <property type="match status" value="1"/>
</dbReference>
<reference evidence="2" key="1">
    <citation type="submission" date="2013-08" db="EMBL/GenBank/DDBJ databases">
        <authorList>
            <person name="Mendez C."/>
            <person name="Richter M."/>
            <person name="Ferrer M."/>
            <person name="Sanchez J."/>
        </authorList>
    </citation>
    <scope>NUCLEOTIDE SEQUENCE</scope>
</reference>
<dbReference type="InterPro" id="IPR000836">
    <property type="entry name" value="PRTase_dom"/>
</dbReference>
<dbReference type="Gene3D" id="3.40.50.2020">
    <property type="match status" value="1"/>
</dbReference>
<proteinExistence type="predicted"/>
<accession>T1AJ38</accession>
<dbReference type="EMBL" id="AUZX01011952">
    <property type="protein sequence ID" value="EQD40954.1"/>
    <property type="molecule type" value="Genomic_DNA"/>
</dbReference>
<name>T1AJ38_9ZZZZ</name>
<comment type="caution">
    <text evidence="2">The sequence shown here is derived from an EMBL/GenBank/DDBJ whole genome shotgun (WGS) entry which is preliminary data.</text>
</comment>
<feature type="non-terminal residue" evidence="2">
    <location>
        <position position="1"/>
    </location>
</feature>
<sequence length="143" mass="15530">DRLRRLIAEQGGGTWEGVSLDVGPYRDDRIRPAAATPSGDLVAFPLPAATADGIRDRVVVLVDDVFYHGRTARAALVALAELARPRAVELLVLVDRGHRELPLRATYVGKNIPTAQNERVAVRVADFDPQDAILLDRMVGSPT</sequence>
<reference evidence="2" key="2">
    <citation type="journal article" date="2014" name="ISME J.">
        <title>Microbial stratification in low pH oxic and suboxic macroscopic growths along an acid mine drainage.</title>
        <authorList>
            <person name="Mendez-Garcia C."/>
            <person name="Mesa V."/>
            <person name="Sprenger R.R."/>
            <person name="Richter M."/>
            <person name="Diez M.S."/>
            <person name="Solano J."/>
            <person name="Bargiela R."/>
            <person name="Golyshina O.V."/>
            <person name="Manteca A."/>
            <person name="Ramos J.L."/>
            <person name="Gallego J.R."/>
            <person name="Llorente I."/>
            <person name="Martins Dos Santos V.A."/>
            <person name="Jensen O.N."/>
            <person name="Pelaez A.I."/>
            <person name="Sanchez J."/>
            <person name="Ferrer M."/>
        </authorList>
    </citation>
    <scope>NUCLEOTIDE SEQUENCE</scope>
</reference>
<dbReference type="AlphaFoldDB" id="T1AJ38"/>
<dbReference type="Pfam" id="PF00156">
    <property type="entry name" value="Pribosyltran"/>
    <property type="match status" value="1"/>
</dbReference>
<dbReference type="PANTHER" id="PTHR11608:SF0">
    <property type="entry name" value="BIFUNCTIONAL PROTEIN PYRR"/>
    <property type="match status" value="1"/>
</dbReference>
<protein>
    <submittedName>
        <fullName evidence="2">Pyrimidine regulatory protein PyrR</fullName>
    </submittedName>
</protein>
<dbReference type="InterPro" id="IPR050137">
    <property type="entry name" value="PyrR_bifunctional"/>
</dbReference>
<organism evidence="2">
    <name type="scientific">mine drainage metagenome</name>
    <dbReference type="NCBI Taxonomy" id="410659"/>
    <lineage>
        <taxon>unclassified sequences</taxon>
        <taxon>metagenomes</taxon>
        <taxon>ecological metagenomes</taxon>
    </lineage>
</organism>
<gene>
    <name evidence="2" type="ORF">B1A_16265</name>
</gene>
<evidence type="ECO:0000313" key="2">
    <source>
        <dbReference type="EMBL" id="EQD40954.1"/>
    </source>
</evidence>
<dbReference type="SUPFAM" id="SSF53271">
    <property type="entry name" value="PRTase-like"/>
    <property type="match status" value="1"/>
</dbReference>
<dbReference type="InterPro" id="IPR029057">
    <property type="entry name" value="PRTase-like"/>
</dbReference>